<gene>
    <name evidence="3" type="ORF">M513_00620</name>
</gene>
<evidence type="ECO:0000313" key="4">
    <source>
        <dbReference type="Proteomes" id="UP000030764"/>
    </source>
</evidence>
<evidence type="ECO:0000259" key="2">
    <source>
        <dbReference type="PROSITE" id="PS50878"/>
    </source>
</evidence>
<keyword evidence="4" id="KW-1185">Reference proteome</keyword>
<accession>A0A085MME8</accession>
<sequence length="489" mass="55953">MRTSYVKNSEDFCKEDRQFNISPTEIMVSYDVKDLFTSIPITYTLSVLDDLLVADTNLIHRTNLNPFHIWTLVSFCMKEGNYFRFQDSFFLQNSGAPMGSPLYPVLAEIFMEHLEDKAFNNTNAACVPRLFKRYVDDIFAIVETGKEELFLEYLNSLFPNCISFTIEKETRNQLPFLDALVIRSPGKLKTTVYRKPAHSDLYLHFASHHPRSVMTGIIRGMVDRAVSICDAEYLEAELAHIKIALYNNGYPASLVSSVIRRRVNMPKVTRPRERGPLVVLLYYVGLGERLKRLARTLDFRVYFKTSASLRSSLRNDKVKVPLDQRPGVVYKITCGCNASYIGETNNTLFHRFKQHRDGVNSHRKALKEVAGTEPTQNDQNRPPTPDGRVPEDIPQRRGRGRPRKKPAKTVTKKRDARKTMANAIKGSAVVEHSSQCSLDLRPKIICRESLFPLRKLKEAFYIRHNAPSMSRDKGIEVSEAWAGLINQTR</sequence>
<protein>
    <recommendedName>
        <fullName evidence="2">Reverse transcriptase domain-containing protein</fullName>
    </recommendedName>
</protein>
<dbReference type="Pfam" id="PF26215">
    <property type="entry name" value="HTH_animal"/>
    <property type="match status" value="1"/>
</dbReference>
<feature type="domain" description="Reverse transcriptase" evidence="2">
    <location>
        <begin position="1"/>
        <end position="219"/>
    </location>
</feature>
<evidence type="ECO:0000313" key="3">
    <source>
        <dbReference type="EMBL" id="KFD58394.1"/>
    </source>
</evidence>
<dbReference type="AlphaFoldDB" id="A0A085MME8"/>
<dbReference type="PANTHER" id="PTHR21301">
    <property type="entry name" value="REVERSE TRANSCRIPTASE"/>
    <property type="match status" value="1"/>
</dbReference>
<name>A0A085MME8_9BILA</name>
<dbReference type="PROSITE" id="PS50878">
    <property type="entry name" value="RT_POL"/>
    <property type="match status" value="1"/>
</dbReference>
<feature type="region of interest" description="Disordered" evidence="1">
    <location>
        <begin position="368"/>
        <end position="416"/>
    </location>
</feature>
<reference evidence="3 4" key="1">
    <citation type="journal article" date="2014" name="Nat. Genet.">
        <title>Genome and transcriptome of the porcine whipworm Trichuris suis.</title>
        <authorList>
            <person name="Jex A.R."/>
            <person name="Nejsum P."/>
            <person name="Schwarz E.M."/>
            <person name="Hu L."/>
            <person name="Young N.D."/>
            <person name="Hall R.S."/>
            <person name="Korhonen P.K."/>
            <person name="Liao S."/>
            <person name="Thamsborg S."/>
            <person name="Xia J."/>
            <person name="Xu P."/>
            <person name="Wang S."/>
            <person name="Scheerlinck J.P."/>
            <person name="Hofmann A."/>
            <person name="Sternberg P.W."/>
            <person name="Wang J."/>
            <person name="Gasser R.B."/>
        </authorList>
    </citation>
    <scope>NUCLEOTIDE SEQUENCE [LARGE SCALE GENOMIC DNA]</scope>
    <source>
        <strain evidence="3">DCEP-RM93M</strain>
    </source>
</reference>
<dbReference type="PANTHER" id="PTHR21301:SF11">
    <property type="entry name" value="GIY-YIG DOMAIN-CONTAINING PROTEIN"/>
    <property type="match status" value="1"/>
</dbReference>
<proteinExistence type="predicted"/>
<dbReference type="Proteomes" id="UP000030764">
    <property type="component" value="Unassembled WGS sequence"/>
</dbReference>
<evidence type="ECO:0000256" key="1">
    <source>
        <dbReference type="SAM" id="MobiDB-lite"/>
    </source>
</evidence>
<dbReference type="InterPro" id="IPR058912">
    <property type="entry name" value="HTH_animal"/>
</dbReference>
<dbReference type="EMBL" id="KL363184">
    <property type="protein sequence ID" value="KFD58394.1"/>
    <property type="molecule type" value="Genomic_DNA"/>
</dbReference>
<feature type="compositionally biased region" description="Basic residues" evidence="1">
    <location>
        <begin position="396"/>
        <end position="416"/>
    </location>
</feature>
<dbReference type="InterPro" id="IPR000477">
    <property type="entry name" value="RT_dom"/>
</dbReference>
<organism evidence="3 4">
    <name type="scientific">Trichuris suis</name>
    <name type="common">pig whipworm</name>
    <dbReference type="NCBI Taxonomy" id="68888"/>
    <lineage>
        <taxon>Eukaryota</taxon>
        <taxon>Metazoa</taxon>
        <taxon>Ecdysozoa</taxon>
        <taxon>Nematoda</taxon>
        <taxon>Enoplea</taxon>
        <taxon>Dorylaimia</taxon>
        <taxon>Trichinellida</taxon>
        <taxon>Trichuridae</taxon>
        <taxon>Trichuris</taxon>
    </lineage>
</organism>